<dbReference type="GO" id="GO:0000149">
    <property type="term" value="F:SNARE binding"/>
    <property type="evidence" value="ECO:0007669"/>
    <property type="project" value="TreeGrafter"/>
</dbReference>
<dbReference type="GO" id="GO:0015031">
    <property type="term" value="P:protein transport"/>
    <property type="evidence" value="ECO:0007669"/>
    <property type="project" value="UniProtKB-KW"/>
</dbReference>
<feature type="domain" description="Sec39" evidence="6">
    <location>
        <begin position="719"/>
        <end position="926"/>
    </location>
</feature>
<evidence type="ECO:0000256" key="2">
    <source>
        <dbReference type="ARBA" id="ARBA00022448"/>
    </source>
</evidence>
<keyword evidence="2" id="KW-0813">Transport</keyword>
<accession>A0A9J2PLR7</accession>
<evidence type="ECO:0000256" key="4">
    <source>
        <dbReference type="ARBA" id="ARBA00022927"/>
    </source>
</evidence>
<organism evidence="7 8">
    <name type="scientific">Ascaris lumbricoides</name>
    <name type="common">Giant roundworm</name>
    <dbReference type="NCBI Taxonomy" id="6252"/>
    <lineage>
        <taxon>Eukaryota</taxon>
        <taxon>Metazoa</taxon>
        <taxon>Ecdysozoa</taxon>
        <taxon>Nematoda</taxon>
        <taxon>Chromadorea</taxon>
        <taxon>Rhabditida</taxon>
        <taxon>Spirurina</taxon>
        <taxon>Ascaridomorpha</taxon>
        <taxon>Ascaridoidea</taxon>
        <taxon>Ascarididae</taxon>
        <taxon>Ascaris</taxon>
    </lineage>
</organism>
<comment type="subcellular location">
    <subcellularLocation>
        <location evidence="1">Endoplasmic reticulum</location>
    </subcellularLocation>
</comment>
<dbReference type="InterPro" id="IPR036322">
    <property type="entry name" value="WD40_repeat_dom_sf"/>
</dbReference>
<protein>
    <submittedName>
        <fullName evidence="8">Sec39 domain-containing protein</fullName>
    </submittedName>
</protein>
<evidence type="ECO:0000256" key="1">
    <source>
        <dbReference type="ARBA" id="ARBA00004240"/>
    </source>
</evidence>
<evidence type="ECO:0000256" key="3">
    <source>
        <dbReference type="ARBA" id="ARBA00022824"/>
    </source>
</evidence>
<reference evidence="8" key="1">
    <citation type="submission" date="2023-03" db="UniProtKB">
        <authorList>
            <consortium name="WormBaseParasite"/>
        </authorList>
    </citation>
    <scope>IDENTIFICATION</scope>
</reference>
<keyword evidence="4" id="KW-0653">Protein transport</keyword>
<dbReference type="Proteomes" id="UP000036681">
    <property type="component" value="Unplaced"/>
</dbReference>
<dbReference type="GO" id="GO:0070939">
    <property type="term" value="C:Dsl1/NZR complex"/>
    <property type="evidence" value="ECO:0007669"/>
    <property type="project" value="TreeGrafter"/>
</dbReference>
<evidence type="ECO:0000313" key="8">
    <source>
        <dbReference type="WBParaSite" id="ALUE_0001088701-mRNA-1"/>
    </source>
</evidence>
<feature type="region of interest" description="Disordered" evidence="5">
    <location>
        <begin position="1719"/>
        <end position="1739"/>
    </location>
</feature>
<evidence type="ECO:0000256" key="5">
    <source>
        <dbReference type="SAM" id="MobiDB-lite"/>
    </source>
</evidence>
<proteinExistence type="predicted"/>
<dbReference type="Pfam" id="PF08314">
    <property type="entry name" value="Sec39"/>
    <property type="match status" value="1"/>
</dbReference>
<keyword evidence="7" id="KW-1185">Reference proteome</keyword>
<dbReference type="SUPFAM" id="SSF50978">
    <property type="entry name" value="WD40 repeat-like"/>
    <property type="match status" value="1"/>
</dbReference>
<evidence type="ECO:0000259" key="6">
    <source>
        <dbReference type="Pfam" id="PF08314"/>
    </source>
</evidence>
<dbReference type="InterPro" id="IPR013244">
    <property type="entry name" value="Sec39_domain"/>
</dbReference>
<dbReference type="PANTHER" id="PTHR15922:SF2">
    <property type="entry name" value="NBAS SUBUNIT OF NRZ TETHERING COMPLEX"/>
    <property type="match status" value="1"/>
</dbReference>
<dbReference type="WBParaSite" id="ALUE_0001088701-mRNA-1">
    <property type="protein sequence ID" value="ALUE_0001088701-mRNA-1"/>
    <property type="gene ID" value="ALUE_0001088701"/>
</dbReference>
<dbReference type="PANTHER" id="PTHR15922">
    <property type="entry name" value="NEUROBLASTOMA-AMPLIFIED SEQUENCE"/>
    <property type="match status" value="1"/>
</dbReference>
<dbReference type="GO" id="GO:0006890">
    <property type="term" value="P:retrograde vesicle-mediated transport, Golgi to endoplasmic reticulum"/>
    <property type="evidence" value="ECO:0007669"/>
    <property type="project" value="InterPro"/>
</dbReference>
<sequence>MDYMKKLAELKAEGKLLQERSTLRAWTVTVSLGSPNLSFAYNEIAAYLESKPLCKFSVSSKECHIAVMSHDRDLEISDLDEEELVTRSRVKVLPEDFPEWCILKWSQSGSLLISTRSNAIVDIFDSLGGYCYSIPLNGAKDTFEAANVITDVSTMACHRNETKWLDVLYVLQLNSTFHCFKIGMVQKIHSKRRTLSLMYQRWRVIAMRQNGSTYYMCYNLIPHFIVLRLVLPEDFPEWCILKWSQSGSLLISTRSNAIVDIFDSLGGYCYSIPLNGAKDTFEAANVITDVSTMACHRNETKWLDVLYVLQLNSTFHCFKIGRLTGYFPVFSVDLGHQIATSFILLPVIDILIVASQYKVSKNQEEPVTCSSVGLSVYRVVDETPYVIDVKTCRGSVSAWQHISSWIGATQTGVLLTIASNSDHTRLACISTTGDVFIFALPSMRLQKQIRYSGRGKPAQLVWIGHDELVILTKNGLLFRGSVEEMESMLLRGENEDAYSSCAHVISPHSRALFILEAHLLSSRGAHATSFSRHSSRAWLAAKLRLTTLYDYFKVYVGWAVGQPLEDVPAAREQRQYHFILHVIRSITLQDMMRKLLARGDFRGAIQLAEKHDVMDVDFVYKEQWRQIGPQADLDAVNTVLACVRDHCWVVCECVSSRVADIGLQRALSALAVRLTNGWTDSQRAFVLHNARILRLLNDDDIDAVDLYFELREKSLLDVAIFFAQTCRFKHLNTLIAENYSFIRYHMFTLLWMIPEFVDPRKYAHLMPHNRWEFYCTGWFMVEMADVEDPLISLQGSSEEVDSAIEKLNFESDVYEGNKFLYKYRNIDEMKVADVVEYIKARAVQIDEGTGLVNVVVYFVQRAIDNGFEDLKSFLVSTEFYRDYVLFCGSITMSLVQFNVSDSEQLFNGIIKHMGEEEVCANMSRLVEFAEYLYRTGRCDDVEAQLRHMVCAFCKNSLRALSALQDMRRNQIANETRIAAFCAFERTGQPLIIAASRLGIEISLVQALEIFSMHNFETTFDKLYASLTDSTLAAQMLFKMVRSSTASTRTEWMQLKDDLLAVHASIYSPLLTKNEVLKNLALQILEKDDLHSARDVLDLVLSFDNSISEQSARLSKEESISVLVEKSTDYWNMAQPVVGDPNLHLAREVLSLIPPKCSGVVTHQLRQLDALELALRLGSTLLPVKFRYVDPNQILSDVVKIGSNYKKAKDCARLAQLLQVRTPVARAMELCAVEALLARDERTLRKYCEQLIKTAKGLSSIHSLCIDVIHSKFLKDMEEELLACALMNCPQEDLEQTLQIMREMESANTIRDAYEPRMALGDDFILDPMYTPIEVYHPTAEHNSDKAVEPWDLHINFLSEKVHLSEAMVDLVRAYTRVSASVAVQLSLTLDADAEWTLNSLLARYSSAVREWQGKIPLKMLQLLPPELLIASSSSKSFSGDTPIQRILHSGCDRERFLEDAHYRNDTLIGLAMTTDQQVLSDCLEVAEKYRIDQWSICLSTLEYVLTDPETRSALKGFDVQFPALLSGDSDIVLPIVLPYLSGDLDRITMNLRQLPNGAEMCEHAARSLLSSDDGGNVSVRTLFKLLDENAEFVVDALGTLPLSAEEGYIKRALIEWNFDNSMDGLRMVLESRLEMIRSSREITPSTDDSFISSVRTLFKLLDENAEFVVDALGTLPLSAEEGYIKRALTEWNFDNSMDGLRVVLESRLEMIRSSREITPSTDDSFISSSSIKRRRISKR</sequence>
<name>A0A9J2PLR7_ASCLU</name>
<evidence type="ECO:0000313" key="7">
    <source>
        <dbReference type="Proteomes" id="UP000036681"/>
    </source>
</evidence>
<keyword evidence="3" id="KW-0256">Endoplasmic reticulum</keyword>